<dbReference type="InterPro" id="IPR000944">
    <property type="entry name" value="Tscrpt_reg_Rrf2"/>
</dbReference>
<dbReference type="SUPFAM" id="SSF46785">
    <property type="entry name" value="Winged helix' DNA-binding domain"/>
    <property type="match status" value="1"/>
</dbReference>
<evidence type="ECO:0000313" key="2">
    <source>
        <dbReference type="Proteomes" id="UP000215596"/>
    </source>
</evidence>
<dbReference type="InterPro" id="IPR036388">
    <property type="entry name" value="WH-like_DNA-bd_sf"/>
</dbReference>
<dbReference type="Gene3D" id="1.10.10.10">
    <property type="entry name" value="Winged helix-like DNA-binding domain superfamily/Winged helix DNA-binding domain"/>
    <property type="match status" value="1"/>
</dbReference>
<comment type="caution">
    <text evidence="1">The sequence shown here is derived from an EMBL/GenBank/DDBJ whole genome shotgun (WGS) entry which is preliminary data.</text>
</comment>
<accession>A0A268EHX1</accession>
<organism evidence="1 2">
    <name type="scientific">Paenibacillus campinasensis</name>
    <dbReference type="NCBI Taxonomy" id="66347"/>
    <lineage>
        <taxon>Bacteria</taxon>
        <taxon>Bacillati</taxon>
        <taxon>Bacillota</taxon>
        <taxon>Bacilli</taxon>
        <taxon>Bacillales</taxon>
        <taxon>Paenibacillaceae</taxon>
        <taxon>Paenibacillus</taxon>
    </lineage>
</organism>
<dbReference type="RefSeq" id="WP_095267464.1">
    <property type="nucleotide sequence ID" value="NZ_NPBY01000076.1"/>
</dbReference>
<dbReference type="AlphaFoldDB" id="A0A268EHX1"/>
<dbReference type="OrthoDB" id="213028at2"/>
<name>A0A268EHX1_9BACL</name>
<reference evidence="1 2" key="1">
    <citation type="submission" date="2017-07" db="EMBL/GenBank/DDBJ databases">
        <title>Isolation and whole genome analysis of endospore-forming bacteria from heroin.</title>
        <authorList>
            <person name="Kalinowski J."/>
            <person name="Ahrens B."/>
            <person name="Al-Dilaimi A."/>
            <person name="Winkler A."/>
            <person name="Wibberg D."/>
            <person name="Schleenbecker U."/>
            <person name="Ruckert C."/>
            <person name="Wolfel R."/>
            <person name="Grass G."/>
        </authorList>
    </citation>
    <scope>NUCLEOTIDE SEQUENCE [LARGE SCALE GENOMIC DNA]</scope>
    <source>
        <strain evidence="1 2">7537-G1</strain>
    </source>
</reference>
<dbReference type="Pfam" id="PF02082">
    <property type="entry name" value="Rrf2"/>
    <property type="match status" value="1"/>
</dbReference>
<gene>
    <name evidence="1" type="ORF">CHH67_21680</name>
</gene>
<dbReference type="EMBL" id="NPBY01000076">
    <property type="protein sequence ID" value="PAD72674.1"/>
    <property type="molecule type" value="Genomic_DNA"/>
</dbReference>
<dbReference type="GO" id="GO:0005829">
    <property type="term" value="C:cytosol"/>
    <property type="evidence" value="ECO:0007669"/>
    <property type="project" value="TreeGrafter"/>
</dbReference>
<evidence type="ECO:0000313" key="1">
    <source>
        <dbReference type="EMBL" id="PAD72674.1"/>
    </source>
</evidence>
<dbReference type="PANTHER" id="PTHR33221:SF15">
    <property type="entry name" value="HTH-TYPE TRANSCRIPTIONAL REGULATOR YWGB-RELATED"/>
    <property type="match status" value="1"/>
</dbReference>
<dbReference type="PANTHER" id="PTHR33221">
    <property type="entry name" value="WINGED HELIX-TURN-HELIX TRANSCRIPTIONAL REGULATOR, RRF2 FAMILY"/>
    <property type="match status" value="1"/>
</dbReference>
<proteinExistence type="predicted"/>
<dbReference type="Proteomes" id="UP000215596">
    <property type="component" value="Unassembled WGS sequence"/>
</dbReference>
<sequence length="146" mass="16179">MAVASRFTVALHALTWIAEMSKENTEHVPSDRIAESVGTSPVFIRRILGMLGRAHLVSVKHGGKDTGWKLARRPEDITLLQVYEAVEQKPLFELHHSTPSNTCLIAKGIRPALNTIYGKTENAMKNQLSEYSIADLLKETLTQASL</sequence>
<protein>
    <submittedName>
        <fullName evidence="1">Transcriptional regulator</fullName>
    </submittedName>
</protein>
<dbReference type="PROSITE" id="PS51197">
    <property type="entry name" value="HTH_RRF2_2"/>
    <property type="match status" value="1"/>
</dbReference>
<dbReference type="InterPro" id="IPR036390">
    <property type="entry name" value="WH_DNA-bd_sf"/>
</dbReference>
<dbReference type="GO" id="GO:0003700">
    <property type="term" value="F:DNA-binding transcription factor activity"/>
    <property type="evidence" value="ECO:0007669"/>
    <property type="project" value="TreeGrafter"/>
</dbReference>